<feature type="region of interest" description="Disordered" evidence="1">
    <location>
        <begin position="237"/>
        <end position="336"/>
    </location>
</feature>
<organism evidence="4">
    <name type="scientific">Arion vulgaris</name>
    <dbReference type="NCBI Taxonomy" id="1028688"/>
    <lineage>
        <taxon>Eukaryota</taxon>
        <taxon>Metazoa</taxon>
        <taxon>Spiralia</taxon>
        <taxon>Lophotrochozoa</taxon>
        <taxon>Mollusca</taxon>
        <taxon>Gastropoda</taxon>
        <taxon>Heterobranchia</taxon>
        <taxon>Euthyneura</taxon>
        <taxon>Panpulmonata</taxon>
        <taxon>Eupulmonata</taxon>
        <taxon>Stylommatophora</taxon>
        <taxon>Helicina</taxon>
        <taxon>Arionoidea</taxon>
        <taxon>Arionidae</taxon>
        <taxon>Arion</taxon>
    </lineage>
</organism>
<feature type="compositionally biased region" description="Pro residues" evidence="1">
    <location>
        <begin position="261"/>
        <end position="270"/>
    </location>
</feature>
<name>A0A0B6ZD73_9EUPU</name>
<gene>
    <name evidence="4" type="primary">ORF58896</name>
</gene>
<evidence type="ECO:0000256" key="1">
    <source>
        <dbReference type="SAM" id="MobiDB-lite"/>
    </source>
</evidence>
<feature type="chain" id="PRO_5002111046" description="Fibronectin type-III domain-containing protein" evidence="3">
    <location>
        <begin position="23"/>
        <end position="346"/>
    </location>
</feature>
<sequence length="346" mass="38585">MLGCAYCLILILMIYFIQFTAALDNGKFTYKNIASNRDENILQLRCAADCSLDNTLVSIAIYNVSSMMQMVVWRVGKPALAFKQPSLDISYYVRAEYFGEDSQCTLELVIINLFMPTSFQLGCNTSVINTMASYSSRSTIVTIDKGASQDGQHSMSTTTLGIVIVLIIVLFLLAVFFLSMWIRGLCRQRNNILYQTPPHSEINHNHTHYGDALSVSSFAKSPSNFSVHRESVFKFPTNNGSIRKTTSRSDTNISSHRLGYPPLPPAPPPKTFQKDRASTHPSSACSSIKITYDRPKDAIEPDFSEDGDVTSSSIEHHHDYSRSLSHRNSKQNTGFYSCVPVNSVDI</sequence>
<keyword evidence="3" id="KW-0732">Signal</keyword>
<keyword evidence="2" id="KW-1133">Transmembrane helix</keyword>
<reference evidence="4" key="1">
    <citation type="submission" date="2014-12" db="EMBL/GenBank/DDBJ databases">
        <title>Insight into the proteome of Arion vulgaris.</title>
        <authorList>
            <person name="Aradska J."/>
            <person name="Bulat T."/>
            <person name="Smidak R."/>
            <person name="Sarate P."/>
            <person name="Gangsoo J."/>
            <person name="Sialana F."/>
            <person name="Bilban M."/>
            <person name="Lubec G."/>
        </authorList>
    </citation>
    <scope>NUCLEOTIDE SEQUENCE</scope>
    <source>
        <tissue evidence="4">Skin</tissue>
    </source>
</reference>
<feature type="transmembrane region" description="Helical" evidence="2">
    <location>
        <begin position="160"/>
        <end position="182"/>
    </location>
</feature>
<protein>
    <recommendedName>
        <fullName evidence="5">Fibronectin type-III domain-containing protein</fullName>
    </recommendedName>
</protein>
<keyword evidence="2" id="KW-0472">Membrane</keyword>
<evidence type="ECO:0008006" key="5">
    <source>
        <dbReference type="Google" id="ProtNLM"/>
    </source>
</evidence>
<dbReference type="AlphaFoldDB" id="A0A0B6ZD73"/>
<keyword evidence="2" id="KW-0812">Transmembrane</keyword>
<accession>A0A0B6ZD73</accession>
<proteinExistence type="predicted"/>
<feature type="compositionally biased region" description="Polar residues" evidence="1">
    <location>
        <begin position="279"/>
        <end position="289"/>
    </location>
</feature>
<evidence type="ECO:0000313" key="4">
    <source>
        <dbReference type="EMBL" id="CEK66463.1"/>
    </source>
</evidence>
<dbReference type="EMBL" id="HACG01019598">
    <property type="protein sequence ID" value="CEK66463.1"/>
    <property type="molecule type" value="Transcribed_RNA"/>
</dbReference>
<feature type="signal peptide" evidence="3">
    <location>
        <begin position="1"/>
        <end position="22"/>
    </location>
</feature>
<feature type="compositionally biased region" description="Polar residues" evidence="1">
    <location>
        <begin position="237"/>
        <end position="255"/>
    </location>
</feature>
<evidence type="ECO:0000256" key="3">
    <source>
        <dbReference type="SAM" id="SignalP"/>
    </source>
</evidence>
<evidence type="ECO:0000256" key="2">
    <source>
        <dbReference type="SAM" id="Phobius"/>
    </source>
</evidence>